<feature type="region of interest" description="Disordered" evidence="1">
    <location>
        <begin position="151"/>
        <end position="384"/>
    </location>
</feature>
<reference evidence="3" key="2">
    <citation type="submission" date="2015-01" db="EMBL/GenBank/DDBJ databases">
        <title>Evolutionary Origins and Diversification of the Mycorrhizal Mutualists.</title>
        <authorList>
            <consortium name="DOE Joint Genome Institute"/>
            <consortium name="Mycorrhizal Genomics Consortium"/>
            <person name="Kohler A."/>
            <person name="Kuo A."/>
            <person name="Nagy L.G."/>
            <person name="Floudas D."/>
            <person name="Copeland A."/>
            <person name="Barry K.W."/>
            <person name="Cichocki N."/>
            <person name="Veneault-Fourrey C."/>
            <person name="LaButti K."/>
            <person name="Lindquist E.A."/>
            <person name="Lipzen A."/>
            <person name="Lundell T."/>
            <person name="Morin E."/>
            <person name="Murat C."/>
            <person name="Riley R."/>
            <person name="Ohm R."/>
            <person name="Sun H."/>
            <person name="Tunlid A."/>
            <person name="Henrissat B."/>
            <person name="Grigoriev I.V."/>
            <person name="Hibbett D.S."/>
            <person name="Martin F."/>
        </authorList>
    </citation>
    <scope>NUCLEOTIDE SEQUENCE [LARGE SCALE GENOMIC DNA]</scope>
    <source>
        <strain evidence="3">MAFF 305830</strain>
    </source>
</reference>
<dbReference type="STRING" id="933852.A0A0C2WZQ9"/>
<evidence type="ECO:0000256" key="1">
    <source>
        <dbReference type="SAM" id="MobiDB-lite"/>
    </source>
</evidence>
<accession>A0A0C2WZQ9</accession>
<feature type="compositionally biased region" description="Polar residues" evidence="1">
    <location>
        <begin position="209"/>
        <end position="224"/>
    </location>
</feature>
<feature type="compositionally biased region" description="Low complexity" evidence="1">
    <location>
        <begin position="186"/>
        <end position="203"/>
    </location>
</feature>
<feature type="compositionally biased region" description="Low complexity" evidence="1">
    <location>
        <begin position="284"/>
        <end position="326"/>
    </location>
</feature>
<evidence type="ECO:0000313" key="3">
    <source>
        <dbReference type="Proteomes" id="UP000054097"/>
    </source>
</evidence>
<feature type="compositionally biased region" description="Low complexity" evidence="1">
    <location>
        <begin position="334"/>
        <end position="347"/>
    </location>
</feature>
<dbReference type="OrthoDB" id="19928at2759"/>
<name>A0A0C2WZQ9_SERVB</name>
<protein>
    <recommendedName>
        <fullName evidence="4">Anti-proliferative protein domain-containing protein</fullName>
    </recommendedName>
</protein>
<sequence length="384" mass="40460">MPSAHEAVAQAISFLTTPLSKTTVSPSAINLLQSHLTASLLTLCARSPLGVSLRLASASPPPECIGRACEASGVNWSEWLFLIGGGMGLDLDVNVTATAVTASFCRAGTPSLGLVTVWQQEEPTRHLSTRELLYADDDSEELFNEINRSQHSPSWLSSWGTSSSHRQPSALTAPVPVPKMQAVPMGAARSANHSRSSSYASSHHSGHSPNSALYNVAPHQQQQGGFYPAGMERAPSACSNHSSTSLSSSRSGRSSEDGSTGSSGALSWTRRGTVVPGPQQNAILQARQAHAQQQQLQAQQQQFQQRHSPSASITSLASLSSTSSGSSKHRRQRSTTGASQQQQQAVVDPTKASVTAYDGGKTKVMTGGVMLGSVTSGNKKKRAY</sequence>
<feature type="compositionally biased region" description="Low complexity" evidence="1">
    <location>
        <begin position="152"/>
        <end position="164"/>
    </location>
</feature>
<reference evidence="2 3" key="1">
    <citation type="submission" date="2014-04" db="EMBL/GenBank/DDBJ databases">
        <authorList>
            <consortium name="DOE Joint Genome Institute"/>
            <person name="Kuo A."/>
            <person name="Zuccaro A."/>
            <person name="Kohler A."/>
            <person name="Nagy L.G."/>
            <person name="Floudas D."/>
            <person name="Copeland A."/>
            <person name="Barry K.W."/>
            <person name="Cichocki N."/>
            <person name="Veneault-Fourrey C."/>
            <person name="LaButti K."/>
            <person name="Lindquist E.A."/>
            <person name="Lipzen A."/>
            <person name="Lundell T."/>
            <person name="Morin E."/>
            <person name="Murat C."/>
            <person name="Sun H."/>
            <person name="Tunlid A."/>
            <person name="Henrissat B."/>
            <person name="Grigoriev I.V."/>
            <person name="Hibbett D.S."/>
            <person name="Martin F."/>
            <person name="Nordberg H.P."/>
            <person name="Cantor M.N."/>
            <person name="Hua S.X."/>
        </authorList>
    </citation>
    <scope>NUCLEOTIDE SEQUENCE [LARGE SCALE GENOMIC DNA]</scope>
    <source>
        <strain evidence="2 3">MAFF 305830</strain>
    </source>
</reference>
<gene>
    <name evidence="2" type="ORF">M408DRAFT_64945</name>
</gene>
<organism evidence="2 3">
    <name type="scientific">Serendipita vermifera MAFF 305830</name>
    <dbReference type="NCBI Taxonomy" id="933852"/>
    <lineage>
        <taxon>Eukaryota</taxon>
        <taxon>Fungi</taxon>
        <taxon>Dikarya</taxon>
        <taxon>Basidiomycota</taxon>
        <taxon>Agaricomycotina</taxon>
        <taxon>Agaricomycetes</taxon>
        <taxon>Sebacinales</taxon>
        <taxon>Serendipitaceae</taxon>
        <taxon>Serendipita</taxon>
    </lineage>
</organism>
<dbReference type="EMBL" id="KN824282">
    <property type="protein sequence ID" value="KIM31528.1"/>
    <property type="molecule type" value="Genomic_DNA"/>
</dbReference>
<dbReference type="Proteomes" id="UP000054097">
    <property type="component" value="Unassembled WGS sequence"/>
</dbReference>
<keyword evidence="3" id="KW-1185">Reference proteome</keyword>
<dbReference type="AlphaFoldDB" id="A0A0C2WZQ9"/>
<evidence type="ECO:0000313" key="2">
    <source>
        <dbReference type="EMBL" id="KIM31528.1"/>
    </source>
</evidence>
<feature type="compositionally biased region" description="Low complexity" evidence="1">
    <location>
        <begin position="236"/>
        <end position="264"/>
    </location>
</feature>
<dbReference type="HOGENOM" id="CLU_671057_0_0_1"/>
<proteinExistence type="predicted"/>
<evidence type="ECO:0008006" key="4">
    <source>
        <dbReference type="Google" id="ProtNLM"/>
    </source>
</evidence>